<sequence length="430" mass="48772">MLNSVWNLCRACPMPTDEKLHTEYKQSFTWHQDFQPTSHEVVKKPPESDSTMEPAMPRRKKYPEVAYKTHEVFPCDYNADDSGNVLNSTGGNGGTQSELDIYRARSIERNPSKTKTSSRSRSAEPTVGRSNPHSLMVQSYPPPSPRKNPVIKEEDKGDSTEYQSQFAWPHDQESLQVSVARRFVSTGLIPAQPIRKTTRDSSISRTSSKHSTLPEGATAITEDPVAVRRGPKKTEYKAKYRPFSAYQYVDGNWKKPPKQKEVSDQHRTDETAWYKEVAERLKKADEYRQRSSGTPLYGERMAAIISPSDGLWNQTKHEEITPVQRESQHEEKSMLRPATAPLVHRREKKHTRADTVQVRRPASADYGKIRTPGSSRERKKPVDSRHEAKPAVAAVLPSAGPSLGREKRSPSRTKPRKGMIIHFSFSPTRN</sequence>
<keyword evidence="8" id="KW-0539">Nucleus</keyword>
<evidence type="ECO:0000256" key="3">
    <source>
        <dbReference type="ARBA" id="ARBA00010494"/>
    </source>
</evidence>
<evidence type="ECO:0000256" key="10">
    <source>
        <dbReference type="SAM" id="MobiDB-lite"/>
    </source>
</evidence>
<dbReference type="GeneID" id="106463462"/>
<evidence type="ECO:0000256" key="9">
    <source>
        <dbReference type="ARBA" id="ARBA00045771"/>
    </source>
</evidence>
<accession>A0ABM1SSQ5</accession>
<evidence type="ECO:0000256" key="6">
    <source>
        <dbReference type="ARBA" id="ARBA00022701"/>
    </source>
</evidence>
<feature type="region of interest" description="Disordered" evidence="10">
    <location>
        <begin position="78"/>
        <end position="170"/>
    </location>
</feature>
<keyword evidence="6" id="KW-0493">Microtubule</keyword>
<organism evidence="11 12">
    <name type="scientific">Limulus polyphemus</name>
    <name type="common">Atlantic horseshoe crab</name>
    <dbReference type="NCBI Taxonomy" id="6850"/>
    <lineage>
        <taxon>Eukaryota</taxon>
        <taxon>Metazoa</taxon>
        <taxon>Ecdysozoa</taxon>
        <taxon>Arthropoda</taxon>
        <taxon>Chelicerata</taxon>
        <taxon>Merostomata</taxon>
        <taxon>Xiphosura</taxon>
        <taxon>Limulidae</taxon>
        <taxon>Limulus</taxon>
    </lineage>
</organism>
<evidence type="ECO:0000313" key="11">
    <source>
        <dbReference type="Proteomes" id="UP000694941"/>
    </source>
</evidence>
<dbReference type="RefSeq" id="XP_022246661.1">
    <property type="nucleotide sequence ID" value="XM_022390953.1"/>
</dbReference>
<name>A0ABM1SSQ5_LIMPO</name>
<evidence type="ECO:0000256" key="1">
    <source>
        <dbReference type="ARBA" id="ARBA00004114"/>
    </source>
</evidence>
<evidence type="ECO:0000313" key="12">
    <source>
        <dbReference type="RefSeq" id="XP_022246661.1"/>
    </source>
</evidence>
<comment type="function">
    <text evidence="9">Microtubule-binding protein that negatively regulates centriole duplication. Binds to and stabilizes microtubules.</text>
</comment>
<feature type="compositionally biased region" description="Polar residues" evidence="10">
    <location>
        <begin position="128"/>
        <end position="137"/>
    </location>
</feature>
<keyword evidence="7" id="KW-0206">Cytoskeleton</keyword>
<reference evidence="12" key="1">
    <citation type="submission" date="2025-08" db="UniProtKB">
        <authorList>
            <consortium name="RefSeq"/>
        </authorList>
    </citation>
    <scope>IDENTIFICATION</scope>
    <source>
        <tissue evidence="12">Muscle</tissue>
    </source>
</reference>
<dbReference type="PANTHER" id="PTHR32078:SF1">
    <property type="entry name" value="NUCLEAR PROTEIN MDM1"/>
    <property type="match status" value="1"/>
</dbReference>
<feature type="region of interest" description="Disordered" evidence="10">
    <location>
        <begin position="191"/>
        <end position="223"/>
    </location>
</feature>
<evidence type="ECO:0000256" key="4">
    <source>
        <dbReference type="ARBA" id="ARBA00013508"/>
    </source>
</evidence>
<feature type="compositionally biased region" description="Basic and acidic residues" evidence="10">
    <location>
        <begin position="321"/>
        <end position="334"/>
    </location>
</feature>
<dbReference type="InterPro" id="IPR029136">
    <property type="entry name" value="MDM1"/>
</dbReference>
<dbReference type="Proteomes" id="UP000694941">
    <property type="component" value="Unplaced"/>
</dbReference>
<feature type="compositionally biased region" description="Basic and acidic residues" evidence="10">
    <location>
        <begin position="380"/>
        <end position="389"/>
    </location>
</feature>
<evidence type="ECO:0000256" key="8">
    <source>
        <dbReference type="ARBA" id="ARBA00023242"/>
    </source>
</evidence>
<feature type="region of interest" description="Disordered" evidence="10">
    <location>
        <begin position="321"/>
        <end position="430"/>
    </location>
</feature>
<dbReference type="PANTHER" id="PTHR32078">
    <property type="entry name" value="NUCLEAR PROTEIN MDM1"/>
    <property type="match status" value="1"/>
</dbReference>
<protein>
    <recommendedName>
        <fullName evidence="4">Nuclear protein MDM1</fullName>
    </recommendedName>
</protein>
<feature type="compositionally biased region" description="Low complexity" evidence="10">
    <location>
        <begin position="200"/>
        <end position="211"/>
    </location>
</feature>
<feature type="compositionally biased region" description="Basic and acidic residues" evidence="10">
    <location>
        <begin position="150"/>
        <end position="159"/>
    </location>
</feature>
<keyword evidence="5" id="KW-0963">Cytoplasm</keyword>
<comment type="similarity">
    <text evidence="3">Belongs to the MDM1 family.</text>
</comment>
<gene>
    <name evidence="12" type="primary">LOC106463462</name>
</gene>
<evidence type="ECO:0000256" key="5">
    <source>
        <dbReference type="ARBA" id="ARBA00022490"/>
    </source>
</evidence>
<feature type="region of interest" description="Disordered" evidence="10">
    <location>
        <begin position="36"/>
        <end position="59"/>
    </location>
</feature>
<evidence type="ECO:0000256" key="7">
    <source>
        <dbReference type="ARBA" id="ARBA00023212"/>
    </source>
</evidence>
<proteinExistence type="inferred from homology"/>
<dbReference type="Pfam" id="PF15501">
    <property type="entry name" value="MDM1"/>
    <property type="match status" value="1"/>
</dbReference>
<feature type="compositionally biased region" description="Basic and acidic residues" evidence="10">
    <location>
        <begin position="100"/>
        <end position="111"/>
    </location>
</feature>
<evidence type="ECO:0000256" key="2">
    <source>
        <dbReference type="ARBA" id="ARBA00004123"/>
    </source>
</evidence>
<feature type="compositionally biased region" description="Basic residues" evidence="10">
    <location>
        <begin position="410"/>
        <end position="419"/>
    </location>
</feature>
<keyword evidence="11" id="KW-1185">Reference proteome</keyword>
<comment type="subcellular location">
    <subcellularLocation>
        <location evidence="1">Cytoplasm</location>
        <location evidence="1">Cytoskeleton</location>
        <location evidence="1">Microtubule organizing center</location>
        <location evidence="1">Centrosome</location>
        <location evidence="1">Centriole</location>
    </subcellularLocation>
    <subcellularLocation>
        <location evidence="2">Nucleus</location>
    </subcellularLocation>
</comment>